<organism evidence="1">
    <name type="scientific">uncultured Rubrobacteraceae bacterium</name>
    <dbReference type="NCBI Taxonomy" id="349277"/>
    <lineage>
        <taxon>Bacteria</taxon>
        <taxon>Bacillati</taxon>
        <taxon>Actinomycetota</taxon>
        <taxon>Rubrobacteria</taxon>
        <taxon>Rubrobacterales</taxon>
        <taxon>Rubrobacteraceae</taxon>
        <taxon>environmental samples</taxon>
    </lineage>
</organism>
<proteinExistence type="predicted"/>
<dbReference type="EMBL" id="CADCVD010000089">
    <property type="protein sequence ID" value="CAA9446634.1"/>
    <property type="molecule type" value="Genomic_DNA"/>
</dbReference>
<name>A0A6J4QT90_9ACTN</name>
<dbReference type="AlphaFoldDB" id="A0A6J4QT90"/>
<reference evidence="1" key="1">
    <citation type="submission" date="2020-02" db="EMBL/GenBank/DDBJ databases">
        <authorList>
            <person name="Meier V. D."/>
        </authorList>
    </citation>
    <scope>NUCLEOTIDE SEQUENCE</scope>
    <source>
        <strain evidence="1">AVDCRST_MAG37</strain>
    </source>
</reference>
<sequence>MSFNGEPSAGRRKSPVPFLLDLLEYLTGYFLQEQR</sequence>
<evidence type="ECO:0000313" key="1">
    <source>
        <dbReference type="EMBL" id="CAA9446634.1"/>
    </source>
</evidence>
<protein>
    <submittedName>
        <fullName evidence="1">Uncharacterized protein</fullName>
    </submittedName>
</protein>
<accession>A0A6J4QT90</accession>
<gene>
    <name evidence="1" type="ORF">AVDCRST_MAG37-1892</name>
</gene>